<dbReference type="SUPFAM" id="SSF53474">
    <property type="entry name" value="alpha/beta-Hydrolases"/>
    <property type="match status" value="1"/>
</dbReference>
<dbReference type="InterPro" id="IPR050654">
    <property type="entry name" value="AChE-related_enzymes"/>
</dbReference>
<feature type="chain" id="PRO_5016483078" description="Carboxylic ester hydrolase" evidence="5">
    <location>
        <begin position="23"/>
        <end position="529"/>
    </location>
</feature>
<gene>
    <name evidence="7" type="ORF">L249_3674</name>
</gene>
<feature type="active site" description="Charge relay system" evidence="4">
    <location>
        <position position="340"/>
    </location>
</feature>
<organism evidence="7 8">
    <name type="scientific">Ophiocordyceps polyrhachis-furcata BCC 54312</name>
    <dbReference type="NCBI Taxonomy" id="1330021"/>
    <lineage>
        <taxon>Eukaryota</taxon>
        <taxon>Fungi</taxon>
        <taxon>Dikarya</taxon>
        <taxon>Ascomycota</taxon>
        <taxon>Pezizomycotina</taxon>
        <taxon>Sordariomycetes</taxon>
        <taxon>Hypocreomycetidae</taxon>
        <taxon>Hypocreales</taxon>
        <taxon>Ophiocordycipitaceae</taxon>
        <taxon>Ophiocordyceps</taxon>
    </lineage>
</organism>
<evidence type="ECO:0000256" key="5">
    <source>
        <dbReference type="RuleBase" id="RU361235"/>
    </source>
</evidence>
<comment type="caution">
    <text evidence="7">The sequence shown here is derived from an EMBL/GenBank/DDBJ whole genome shotgun (WGS) entry which is preliminary data.</text>
</comment>
<dbReference type="AlphaFoldDB" id="A0A367L4Q8"/>
<dbReference type="STRING" id="1330021.A0A367L4Q8"/>
<dbReference type="Pfam" id="PF00135">
    <property type="entry name" value="COesterase"/>
    <property type="match status" value="1"/>
</dbReference>
<protein>
    <recommendedName>
        <fullName evidence="5">Carboxylic ester hydrolase</fullName>
        <ecNumber evidence="5">3.1.1.-</ecNumber>
    </recommendedName>
</protein>
<accession>A0A367L4Q8</accession>
<dbReference type="InterPro" id="IPR019826">
    <property type="entry name" value="Carboxylesterase_B_AS"/>
</dbReference>
<dbReference type="Proteomes" id="UP000253664">
    <property type="component" value="Unassembled WGS sequence"/>
</dbReference>
<reference evidence="7 8" key="1">
    <citation type="journal article" date="2015" name="BMC Genomics">
        <title>Insights from the genome of Ophiocordyceps polyrhachis-furcata to pathogenicity and host specificity in insect fungi.</title>
        <authorList>
            <person name="Wichadakul D."/>
            <person name="Kobmoo N."/>
            <person name="Ingsriswang S."/>
            <person name="Tangphatsornruang S."/>
            <person name="Chantasingh D."/>
            <person name="Luangsa-ard J.J."/>
            <person name="Eurwilaichitr L."/>
        </authorList>
    </citation>
    <scope>NUCLEOTIDE SEQUENCE [LARGE SCALE GENOMIC DNA]</scope>
    <source>
        <strain evidence="7 8">BCC 54312</strain>
    </source>
</reference>
<keyword evidence="2 5" id="KW-0378">Hydrolase</keyword>
<feature type="domain" description="Carboxylesterase type B" evidence="6">
    <location>
        <begin position="25"/>
        <end position="468"/>
    </location>
</feature>
<dbReference type="EMBL" id="LKCN02000015">
    <property type="protein sequence ID" value="RCI09414.1"/>
    <property type="molecule type" value="Genomic_DNA"/>
</dbReference>
<feature type="active site" description="Acyl-ester intermediate" evidence="4">
    <location>
        <position position="224"/>
    </location>
</feature>
<evidence type="ECO:0000313" key="7">
    <source>
        <dbReference type="EMBL" id="RCI09414.1"/>
    </source>
</evidence>
<dbReference type="InterPro" id="IPR019819">
    <property type="entry name" value="Carboxylesterase_B_CS"/>
</dbReference>
<dbReference type="InterPro" id="IPR000997">
    <property type="entry name" value="Cholinesterase"/>
</dbReference>
<evidence type="ECO:0000256" key="1">
    <source>
        <dbReference type="ARBA" id="ARBA00005964"/>
    </source>
</evidence>
<comment type="similarity">
    <text evidence="1 5">Belongs to the type-B carboxylesterase/lipase family.</text>
</comment>
<dbReference type="EC" id="3.1.1.-" evidence="5"/>
<feature type="signal peptide" evidence="5">
    <location>
        <begin position="1"/>
        <end position="22"/>
    </location>
</feature>
<proteinExistence type="inferred from homology"/>
<keyword evidence="5" id="KW-0732">Signal</keyword>
<evidence type="ECO:0000256" key="4">
    <source>
        <dbReference type="PIRSR" id="PIRSR600997-1"/>
    </source>
</evidence>
<dbReference type="PANTHER" id="PTHR43918:SF4">
    <property type="entry name" value="CARBOXYLIC ESTER HYDROLASE"/>
    <property type="match status" value="1"/>
</dbReference>
<dbReference type="Gene3D" id="3.40.50.1820">
    <property type="entry name" value="alpha/beta hydrolase"/>
    <property type="match status" value="1"/>
</dbReference>
<sequence length="529" mass="56973">MTPPTTALSIVLSLQLLAGAQGSLPTVTIDTGDLVGTTSAFSSSSAVVNRFLGIPFADAPVRFNRAEPVSSKWQDVYNATQYKPACIQNFKGPEEHRRRTMKWFDSPPPPNGESEDCLYLNVYAPADAAPGSKAVMFWIYGGNFQFGAGSLPLYDGSSFVANQDVVVVTSNYRTNVFGFPGSSEKPQSEQNLGLLDQRLALDWVQRNIHAFGGDPKRVTLFGESAGAGSVDTLILNPPPQPVPFAGAILQSGQSAISLPNHDSAASWTKLTKATNCDGLACVRALPAEQIRHVMQREKLTFFPVYDDGTTYASTGRIDRRNASSSRIARVPLLIGSNADEATVFFYGLNNAMSGLRLQVPAEEGLSKLLGAYSPKQALNRRLVSLAGDFTFTCPAKVIGEESASVGIPSWRYVFDAAFPNHEAFPGSGAWHSSEIDLVFGTYSRAGATAYQEKLSRAMQKAWADFAKDPSRGPGWASLPDNVAVFGGGVRPGKDCEPSTPAVDVSNGAKYDGKCWLFKPIYDAATLRRR</sequence>
<evidence type="ECO:0000313" key="8">
    <source>
        <dbReference type="Proteomes" id="UP000253664"/>
    </source>
</evidence>
<keyword evidence="3" id="KW-1015">Disulfide bond</keyword>
<keyword evidence="8" id="KW-1185">Reference proteome</keyword>
<evidence type="ECO:0000256" key="2">
    <source>
        <dbReference type="ARBA" id="ARBA00022801"/>
    </source>
</evidence>
<dbReference type="InterPro" id="IPR002018">
    <property type="entry name" value="CarbesteraseB"/>
</dbReference>
<dbReference type="InterPro" id="IPR029058">
    <property type="entry name" value="AB_hydrolase_fold"/>
</dbReference>
<name>A0A367L4Q8_9HYPO</name>
<evidence type="ECO:0000259" key="6">
    <source>
        <dbReference type="Pfam" id="PF00135"/>
    </source>
</evidence>
<evidence type="ECO:0000256" key="3">
    <source>
        <dbReference type="ARBA" id="ARBA00023157"/>
    </source>
</evidence>
<dbReference type="OrthoDB" id="408631at2759"/>
<feature type="active site" description="Charge relay system" evidence="4">
    <location>
        <position position="431"/>
    </location>
</feature>
<dbReference type="PRINTS" id="PR00878">
    <property type="entry name" value="CHOLNESTRASE"/>
</dbReference>
<dbReference type="PANTHER" id="PTHR43918">
    <property type="entry name" value="ACETYLCHOLINESTERASE"/>
    <property type="match status" value="1"/>
</dbReference>
<dbReference type="PROSITE" id="PS00122">
    <property type="entry name" value="CARBOXYLESTERASE_B_1"/>
    <property type="match status" value="1"/>
</dbReference>
<dbReference type="PROSITE" id="PS00941">
    <property type="entry name" value="CARBOXYLESTERASE_B_2"/>
    <property type="match status" value="1"/>
</dbReference>
<dbReference type="GO" id="GO:0004104">
    <property type="term" value="F:cholinesterase activity"/>
    <property type="evidence" value="ECO:0007669"/>
    <property type="project" value="InterPro"/>
</dbReference>